<sequence length="110" mass="12386">MLVDTYKNEVEKLPDHLLASLETLRIPAPVRDVEELVDQLMHLLERKEESQPELTKIVIESVDSLKASRRGSLEDACKALGTLSNEQQRTISSQAAGVPIMYGKTERVER</sequence>
<protein>
    <submittedName>
        <fullName evidence="1">Uncharacterized protein</fullName>
    </submittedName>
</protein>
<dbReference type="OrthoDB" id="10552209at2759"/>
<accession>A0A5M8PU86</accession>
<evidence type="ECO:0000313" key="1">
    <source>
        <dbReference type="EMBL" id="KAA6412555.1"/>
    </source>
</evidence>
<dbReference type="AlphaFoldDB" id="A0A5M8PU86"/>
<evidence type="ECO:0000313" key="2">
    <source>
        <dbReference type="Proteomes" id="UP000324767"/>
    </source>
</evidence>
<gene>
    <name evidence="1" type="ORF">FRX48_03546</name>
</gene>
<comment type="caution">
    <text evidence="1">The sequence shown here is derived from an EMBL/GenBank/DDBJ whole genome shotgun (WGS) entry which is preliminary data.</text>
</comment>
<name>A0A5M8PU86_9LECA</name>
<reference evidence="1 2" key="1">
    <citation type="submission" date="2019-09" db="EMBL/GenBank/DDBJ databases">
        <title>The hologenome of the rock-dwelling lichen Lasallia pustulata.</title>
        <authorList>
            <person name="Greshake Tzovaras B."/>
            <person name="Segers F."/>
            <person name="Bicker A."/>
            <person name="Dal Grande F."/>
            <person name="Otte J."/>
            <person name="Hankeln T."/>
            <person name="Schmitt I."/>
            <person name="Ebersberger I."/>
        </authorList>
    </citation>
    <scope>NUCLEOTIDE SEQUENCE [LARGE SCALE GENOMIC DNA]</scope>
    <source>
        <strain evidence="1">A1-1</strain>
    </source>
</reference>
<organism evidence="1 2">
    <name type="scientific">Lasallia pustulata</name>
    <dbReference type="NCBI Taxonomy" id="136370"/>
    <lineage>
        <taxon>Eukaryota</taxon>
        <taxon>Fungi</taxon>
        <taxon>Dikarya</taxon>
        <taxon>Ascomycota</taxon>
        <taxon>Pezizomycotina</taxon>
        <taxon>Lecanoromycetes</taxon>
        <taxon>OSLEUM clade</taxon>
        <taxon>Umbilicariomycetidae</taxon>
        <taxon>Umbilicariales</taxon>
        <taxon>Umbilicariaceae</taxon>
        <taxon>Lasallia</taxon>
    </lineage>
</organism>
<dbReference type="EMBL" id="VXIT01000005">
    <property type="protein sequence ID" value="KAA6412555.1"/>
    <property type="molecule type" value="Genomic_DNA"/>
</dbReference>
<proteinExistence type="predicted"/>
<dbReference type="Proteomes" id="UP000324767">
    <property type="component" value="Unassembled WGS sequence"/>
</dbReference>